<dbReference type="PROSITE" id="PS51194">
    <property type="entry name" value="HELICASE_CTER"/>
    <property type="match status" value="1"/>
</dbReference>
<evidence type="ECO:0000313" key="5">
    <source>
        <dbReference type="EMBL" id="MEV0971016.1"/>
    </source>
</evidence>
<reference evidence="5 6" key="1">
    <citation type="submission" date="2024-06" db="EMBL/GenBank/DDBJ databases">
        <title>The Natural Products Discovery Center: Release of the First 8490 Sequenced Strains for Exploring Actinobacteria Biosynthetic Diversity.</title>
        <authorList>
            <person name="Kalkreuter E."/>
            <person name="Kautsar S.A."/>
            <person name="Yang D."/>
            <person name="Bader C.D."/>
            <person name="Teijaro C.N."/>
            <person name="Fluegel L."/>
            <person name="Davis C.M."/>
            <person name="Simpson J.R."/>
            <person name="Lauterbach L."/>
            <person name="Steele A.D."/>
            <person name="Gui C."/>
            <person name="Meng S."/>
            <person name="Li G."/>
            <person name="Viehrig K."/>
            <person name="Ye F."/>
            <person name="Su P."/>
            <person name="Kiefer A.F."/>
            <person name="Nichols A."/>
            <person name="Cepeda A.J."/>
            <person name="Yan W."/>
            <person name="Fan B."/>
            <person name="Jiang Y."/>
            <person name="Adhikari A."/>
            <person name="Zheng C.-J."/>
            <person name="Schuster L."/>
            <person name="Cowan T.M."/>
            <person name="Smanski M.J."/>
            <person name="Chevrette M.G."/>
            <person name="De Carvalho L.P.S."/>
            <person name="Shen B."/>
        </authorList>
    </citation>
    <scope>NUCLEOTIDE SEQUENCE [LARGE SCALE GENOMIC DNA]</scope>
    <source>
        <strain evidence="5 6">NPDC050100</strain>
    </source>
</reference>
<dbReference type="EMBL" id="JBFALK010000011">
    <property type="protein sequence ID" value="MEV0971016.1"/>
    <property type="molecule type" value="Genomic_DNA"/>
</dbReference>
<dbReference type="SMART" id="SM00479">
    <property type="entry name" value="EXOIII"/>
    <property type="match status" value="1"/>
</dbReference>
<evidence type="ECO:0000256" key="1">
    <source>
        <dbReference type="ARBA" id="ARBA00022741"/>
    </source>
</evidence>
<feature type="domain" description="Helicase ATP-binding" evidence="3">
    <location>
        <begin position="40"/>
        <end position="221"/>
    </location>
</feature>
<dbReference type="Gene3D" id="3.30.420.10">
    <property type="entry name" value="Ribonuclease H-like superfamily/Ribonuclease H"/>
    <property type="match status" value="1"/>
</dbReference>
<dbReference type="SMART" id="SM00490">
    <property type="entry name" value="HELICc"/>
    <property type="match status" value="1"/>
</dbReference>
<dbReference type="Pfam" id="PF00270">
    <property type="entry name" value="DEAD"/>
    <property type="match status" value="1"/>
</dbReference>
<evidence type="ECO:0000313" key="6">
    <source>
        <dbReference type="Proteomes" id="UP001551675"/>
    </source>
</evidence>
<feature type="domain" description="Helicase C-terminal" evidence="4">
    <location>
        <begin position="272"/>
        <end position="425"/>
    </location>
</feature>
<evidence type="ECO:0000256" key="2">
    <source>
        <dbReference type="ARBA" id="ARBA00022840"/>
    </source>
</evidence>
<dbReference type="CDD" id="cd06127">
    <property type="entry name" value="DEDDh"/>
    <property type="match status" value="1"/>
</dbReference>
<name>A0ABV3GH86_MICGL</name>
<dbReference type="PANTHER" id="PTHR47962">
    <property type="entry name" value="ATP-DEPENDENT HELICASE LHR-RELATED-RELATED"/>
    <property type="match status" value="1"/>
</dbReference>
<keyword evidence="1" id="KW-0547">Nucleotide-binding</keyword>
<organism evidence="5 6">
    <name type="scientific">Microtetraspora glauca</name>
    <dbReference type="NCBI Taxonomy" id="1996"/>
    <lineage>
        <taxon>Bacteria</taxon>
        <taxon>Bacillati</taxon>
        <taxon>Actinomycetota</taxon>
        <taxon>Actinomycetes</taxon>
        <taxon>Streptosporangiales</taxon>
        <taxon>Streptosporangiaceae</taxon>
        <taxon>Microtetraspora</taxon>
    </lineage>
</organism>
<evidence type="ECO:0000259" key="3">
    <source>
        <dbReference type="PROSITE" id="PS51192"/>
    </source>
</evidence>
<proteinExistence type="predicted"/>
<dbReference type="Pfam" id="PF00271">
    <property type="entry name" value="Helicase_C"/>
    <property type="match status" value="1"/>
</dbReference>
<dbReference type="InterPro" id="IPR027417">
    <property type="entry name" value="P-loop_NTPase"/>
</dbReference>
<dbReference type="GO" id="GO:0004386">
    <property type="term" value="F:helicase activity"/>
    <property type="evidence" value="ECO:0007669"/>
    <property type="project" value="UniProtKB-KW"/>
</dbReference>
<keyword evidence="6" id="KW-1185">Reference proteome</keyword>
<protein>
    <submittedName>
        <fullName evidence="5">DEAD/DEAH box helicase</fullName>
    </submittedName>
</protein>
<dbReference type="SUPFAM" id="SSF53098">
    <property type="entry name" value="Ribonuclease H-like"/>
    <property type="match status" value="1"/>
</dbReference>
<dbReference type="InterPro" id="IPR013520">
    <property type="entry name" value="Ribonucl_H"/>
</dbReference>
<evidence type="ECO:0000259" key="4">
    <source>
        <dbReference type="PROSITE" id="PS51194"/>
    </source>
</evidence>
<dbReference type="Gene3D" id="3.40.50.300">
    <property type="entry name" value="P-loop containing nucleotide triphosphate hydrolases"/>
    <property type="match status" value="2"/>
</dbReference>
<keyword evidence="5" id="KW-0347">Helicase</keyword>
<dbReference type="InterPro" id="IPR011545">
    <property type="entry name" value="DEAD/DEAH_box_helicase_dom"/>
</dbReference>
<sequence length="957" mass="103847">MTTSPPSGSSAFELLHSKIQRWIWKQEWPELRPAQEAAVAPVLAGDTDVLIAAATASGKTEAAFLPICSALTADPPQSSGFAAIYISPLKALINDQYGRLDELCEHLDIPVARWHGDVGANLKSKLIDRPRGILLITPESLEAMFVLRGWKMRDLVGVLRYVVIDELHSFMGTERGAQLQSLMHRLDLAARRRVPRVGLSATLGDMRAAADFLRPGNGDQVTTIVSNADAQELQLQLRGYVEIQPGLDVRKRATDADAEWGANNVASGDRFDIADHLFATLRGSHNLIFANSRGAVEQYTDLLSRRCDRLGVPNEFVPHHGNLSKDIREHAESRLKDRSRPVTAVCTSTLEMGIDIGSVSSVAQVGAPPGVAALRQRLGRSGRRGGPAILRVYISEPELTPTLHPADELRAQLVQTVATIELLLRRWYEPPHGKALHLSTLVQQILSLIAQFGGITPNDAYRTLCVQGPFRAVDGTTFAALLRDLGACELIRQENDGILLHGESGERLVNHYTFYAAFAAPTEYRIVNGGRTLGSLPIEQSLPEGALLIFAGRRWRILTIDTHAKVIEVAPASGGRPPSFAGTGPEVHDRIRTEMRRIYEDSAVPVYLDATAQKLLEQGRAAYRRFELGDNPIVGYGSDTLLFPLRGDAIMTTLALAMHAKGVSVGRQSIALTLSGVSPQATTDLLTELNESELPGAVDLARLVQEKRIDKYDEVIGDELLARSYAAHRLDLPGAQETIARLAEQATSAGPAQLQIAKSSVRSTRRHRIGSLPYAVIDVETTSIDARKARIVEIAIIRLRPDGSEERVYATVVDPETDPGPTHVHGLAAADLTGAPRFADIAGDVAALLHGAVLVAHHARYDMEVLSAEFARVGMAPDDLLSLCTLTLSRRFGSPARSQRLADCAQAEGIDVVGAHTAEGDARACMKLLQIYIKRAAEQNLQWLDEIGAVGALSRSA</sequence>
<dbReference type="CDD" id="cd17922">
    <property type="entry name" value="DEXHc_LHR-like"/>
    <property type="match status" value="1"/>
</dbReference>
<gene>
    <name evidence="5" type="ORF">AB0I59_20495</name>
</gene>
<dbReference type="InterPro" id="IPR001650">
    <property type="entry name" value="Helicase_C-like"/>
</dbReference>
<dbReference type="InterPro" id="IPR036397">
    <property type="entry name" value="RNaseH_sf"/>
</dbReference>
<dbReference type="InterPro" id="IPR052511">
    <property type="entry name" value="ATP-dep_Helicase"/>
</dbReference>
<dbReference type="SUPFAM" id="SSF52540">
    <property type="entry name" value="P-loop containing nucleoside triphosphate hydrolases"/>
    <property type="match status" value="1"/>
</dbReference>
<keyword evidence="2" id="KW-0067">ATP-binding</keyword>
<dbReference type="RefSeq" id="WP_358134914.1">
    <property type="nucleotide sequence ID" value="NZ_JBFALK010000011.1"/>
</dbReference>
<dbReference type="PROSITE" id="PS51192">
    <property type="entry name" value="HELICASE_ATP_BIND_1"/>
    <property type="match status" value="1"/>
</dbReference>
<comment type="caution">
    <text evidence="5">The sequence shown here is derived from an EMBL/GenBank/DDBJ whole genome shotgun (WGS) entry which is preliminary data.</text>
</comment>
<dbReference type="Proteomes" id="UP001551675">
    <property type="component" value="Unassembled WGS sequence"/>
</dbReference>
<dbReference type="InterPro" id="IPR012337">
    <property type="entry name" value="RNaseH-like_sf"/>
</dbReference>
<keyword evidence="5" id="KW-0378">Hydrolase</keyword>
<dbReference type="Pfam" id="PF00929">
    <property type="entry name" value="RNase_T"/>
    <property type="match status" value="1"/>
</dbReference>
<dbReference type="PANTHER" id="PTHR47962:SF5">
    <property type="entry name" value="ATP-DEPENDENT HELICASE LHR-RELATED"/>
    <property type="match status" value="1"/>
</dbReference>
<accession>A0ABV3GH86</accession>
<dbReference type="SMART" id="SM00487">
    <property type="entry name" value="DEXDc"/>
    <property type="match status" value="1"/>
</dbReference>
<dbReference type="InterPro" id="IPR014001">
    <property type="entry name" value="Helicase_ATP-bd"/>
</dbReference>